<organism evidence="1 2">
    <name type="scientific">Geodermatophilus tzadiensis</name>
    <dbReference type="NCBI Taxonomy" id="1137988"/>
    <lineage>
        <taxon>Bacteria</taxon>
        <taxon>Bacillati</taxon>
        <taxon>Actinomycetota</taxon>
        <taxon>Actinomycetes</taxon>
        <taxon>Geodermatophilales</taxon>
        <taxon>Geodermatophilaceae</taxon>
        <taxon>Geodermatophilus</taxon>
    </lineage>
</organism>
<evidence type="ECO:0000313" key="1">
    <source>
        <dbReference type="EMBL" id="PRY45741.1"/>
    </source>
</evidence>
<sequence length="56" mass="5797">MIERVDDVLTAPVPPVGWASGPLGVVQAADREIARQTALRARAVAQFAAARPASGD</sequence>
<accession>A0A2T0TJF9</accession>
<keyword evidence="2" id="KW-1185">Reference proteome</keyword>
<feature type="non-terminal residue" evidence="1">
    <location>
        <position position="56"/>
    </location>
</feature>
<dbReference type="Proteomes" id="UP000239210">
    <property type="component" value="Unassembled WGS sequence"/>
</dbReference>
<protein>
    <submittedName>
        <fullName evidence="1">Uncharacterized protein</fullName>
    </submittedName>
</protein>
<reference evidence="1 2" key="1">
    <citation type="submission" date="2018-03" db="EMBL/GenBank/DDBJ databases">
        <title>Genomic Encyclopedia of Archaeal and Bacterial Type Strains, Phase II (KMG-II): from individual species to whole genera.</title>
        <authorList>
            <person name="Goeker M."/>
        </authorList>
    </citation>
    <scope>NUCLEOTIDE SEQUENCE [LARGE SCALE GENOMIC DNA]</scope>
    <source>
        <strain evidence="1 2">DSM 45416</strain>
    </source>
</reference>
<evidence type="ECO:0000313" key="2">
    <source>
        <dbReference type="Proteomes" id="UP000239210"/>
    </source>
</evidence>
<gene>
    <name evidence="1" type="ORF">LY71_115139</name>
</gene>
<name>A0A2T0TJF9_9ACTN</name>
<proteinExistence type="predicted"/>
<dbReference type="EMBL" id="PVTG01000015">
    <property type="protein sequence ID" value="PRY45741.1"/>
    <property type="molecule type" value="Genomic_DNA"/>
</dbReference>
<dbReference type="AlphaFoldDB" id="A0A2T0TJF9"/>
<comment type="caution">
    <text evidence="1">The sequence shown here is derived from an EMBL/GenBank/DDBJ whole genome shotgun (WGS) entry which is preliminary data.</text>
</comment>